<feature type="chain" id="PRO_5020592211" evidence="1">
    <location>
        <begin position="19"/>
        <end position="111"/>
    </location>
</feature>
<evidence type="ECO:0000256" key="1">
    <source>
        <dbReference type="SAM" id="SignalP"/>
    </source>
</evidence>
<protein>
    <submittedName>
        <fullName evidence="2">PsiF repeat-containing protein</fullName>
    </submittedName>
</protein>
<dbReference type="Proteomes" id="UP000291078">
    <property type="component" value="Unassembled WGS sequence"/>
</dbReference>
<dbReference type="AlphaFoldDB" id="A0A4Q7RY13"/>
<reference evidence="2 3" key="1">
    <citation type="journal article" date="2015" name="Stand. Genomic Sci.">
        <title>Genomic Encyclopedia of Bacterial and Archaeal Type Strains, Phase III: the genomes of soil and plant-associated and newly described type strains.</title>
        <authorList>
            <person name="Whitman W.B."/>
            <person name="Woyke T."/>
            <person name="Klenk H.P."/>
            <person name="Zhou Y."/>
            <person name="Lilburn T.G."/>
            <person name="Beck B.J."/>
            <person name="De Vos P."/>
            <person name="Vandamme P."/>
            <person name="Eisen J.A."/>
            <person name="Garrity G."/>
            <person name="Hugenholtz P."/>
            <person name="Kyrpides N.C."/>
        </authorList>
    </citation>
    <scope>NUCLEOTIDE SEQUENCE [LARGE SCALE GENOMIC DNA]</scope>
    <source>
        <strain evidence="2 3">ASC-9842</strain>
    </source>
</reference>
<dbReference type="InterPro" id="IPR011690">
    <property type="entry name" value="P_starv_induced_PsiF"/>
</dbReference>
<dbReference type="EMBL" id="SGXM01000003">
    <property type="protein sequence ID" value="RZT38766.1"/>
    <property type="molecule type" value="Genomic_DNA"/>
</dbReference>
<name>A0A4Q7RY13_9BURK</name>
<dbReference type="RefSeq" id="WP_130392197.1">
    <property type="nucleotide sequence ID" value="NZ_SGXM01000003.1"/>
</dbReference>
<feature type="signal peptide" evidence="1">
    <location>
        <begin position="1"/>
        <end position="18"/>
    </location>
</feature>
<keyword evidence="3" id="KW-1185">Reference proteome</keyword>
<sequence>MKKLIAMCVLVTPLFATAAFAQGASAPGVAEKSGKTAQQEKMAACAKANKGKKGDEYKKAQSECLSGSGPAAAAEPKTQQEKMAACAKANKGKKGDEYKKAQSECLSAKPA</sequence>
<evidence type="ECO:0000313" key="2">
    <source>
        <dbReference type="EMBL" id="RZT38766.1"/>
    </source>
</evidence>
<evidence type="ECO:0000313" key="3">
    <source>
        <dbReference type="Proteomes" id="UP000291078"/>
    </source>
</evidence>
<comment type="caution">
    <text evidence="2">The sequence shown here is derived from an EMBL/GenBank/DDBJ whole genome shotgun (WGS) entry which is preliminary data.</text>
</comment>
<organism evidence="2 3">
    <name type="scientific">Cupriavidus agavae</name>
    <dbReference type="NCBI Taxonomy" id="1001822"/>
    <lineage>
        <taxon>Bacteria</taxon>
        <taxon>Pseudomonadati</taxon>
        <taxon>Pseudomonadota</taxon>
        <taxon>Betaproteobacteria</taxon>
        <taxon>Burkholderiales</taxon>
        <taxon>Burkholderiaceae</taxon>
        <taxon>Cupriavidus</taxon>
    </lineage>
</organism>
<keyword evidence="1" id="KW-0732">Signal</keyword>
<gene>
    <name evidence="2" type="ORF">EV147_3240</name>
</gene>
<proteinExistence type="predicted"/>
<dbReference type="Pfam" id="PF07769">
    <property type="entry name" value="PsiF_repeat"/>
    <property type="match status" value="2"/>
</dbReference>
<accession>A0A4Q7RY13</accession>